<feature type="transmembrane region" description="Helical" evidence="8">
    <location>
        <begin position="172"/>
        <end position="190"/>
    </location>
</feature>
<evidence type="ECO:0000256" key="4">
    <source>
        <dbReference type="ARBA" id="ARBA00022692"/>
    </source>
</evidence>
<dbReference type="PROSITE" id="PS01348">
    <property type="entry name" value="MRAY_2"/>
    <property type="match status" value="1"/>
</dbReference>
<keyword evidence="7" id="KW-0460">Magnesium</keyword>
<feature type="binding site" evidence="7">
    <location>
        <position position="232"/>
    </location>
    <ligand>
        <name>Mg(2+)</name>
        <dbReference type="ChEBI" id="CHEBI:18420"/>
    </ligand>
</feature>
<dbReference type="Pfam" id="PF00953">
    <property type="entry name" value="Glycos_transf_4"/>
    <property type="match status" value="1"/>
</dbReference>
<feature type="transmembrane region" description="Helical" evidence="8">
    <location>
        <begin position="85"/>
        <end position="105"/>
    </location>
</feature>
<comment type="cofactor">
    <cofactor evidence="7">
        <name>Mg(2+)</name>
        <dbReference type="ChEBI" id="CHEBI:18420"/>
    </cofactor>
</comment>
<dbReference type="GO" id="GO:0009103">
    <property type="term" value="P:lipopolysaccharide biosynthetic process"/>
    <property type="evidence" value="ECO:0007669"/>
    <property type="project" value="TreeGrafter"/>
</dbReference>
<feature type="binding site" evidence="7">
    <location>
        <position position="167"/>
    </location>
    <ligand>
        <name>Mg(2+)</name>
        <dbReference type="ChEBI" id="CHEBI:18420"/>
    </ligand>
</feature>
<gene>
    <name evidence="9" type="ORF">HXN26_06585</name>
</gene>
<dbReference type="InterPro" id="IPR000715">
    <property type="entry name" value="Glycosyl_transferase_4"/>
</dbReference>
<dbReference type="GO" id="GO:0005886">
    <property type="term" value="C:plasma membrane"/>
    <property type="evidence" value="ECO:0007669"/>
    <property type="project" value="UniProtKB-SubCell"/>
</dbReference>
<keyword evidence="5 8" id="KW-1133">Transmembrane helix</keyword>
<evidence type="ECO:0000256" key="2">
    <source>
        <dbReference type="ARBA" id="ARBA00022475"/>
    </source>
</evidence>
<keyword evidence="4 8" id="KW-0812">Transmembrane</keyword>
<feature type="transmembrane region" description="Helical" evidence="8">
    <location>
        <begin position="314"/>
        <end position="332"/>
    </location>
</feature>
<comment type="caution">
    <text evidence="9">The sequence shown here is derived from an EMBL/GenBank/DDBJ whole genome shotgun (WGS) entry which is preliminary data.</text>
</comment>
<feature type="transmembrane region" description="Helical" evidence="8">
    <location>
        <begin position="196"/>
        <end position="216"/>
    </location>
</feature>
<evidence type="ECO:0000256" key="8">
    <source>
        <dbReference type="SAM" id="Phobius"/>
    </source>
</evidence>
<comment type="subcellular location">
    <subcellularLocation>
        <location evidence="1">Cell membrane</location>
        <topology evidence="1">Multi-pass membrane protein</topology>
    </subcellularLocation>
</comment>
<dbReference type="CDD" id="cd06853">
    <property type="entry name" value="GT_WecA_like"/>
    <property type="match status" value="1"/>
</dbReference>
<evidence type="ECO:0000256" key="3">
    <source>
        <dbReference type="ARBA" id="ARBA00022679"/>
    </source>
</evidence>
<evidence type="ECO:0000256" key="7">
    <source>
        <dbReference type="PIRSR" id="PIRSR600715-1"/>
    </source>
</evidence>
<evidence type="ECO:0000313" key="9">
    <source>
        <dbReference type="EMBL" id="MBF1384497.1"/>
    </source>
</evidence>
<dbReference type="GO" id="GO:0046872">
    <property type="term" value="F:metal ion binding"/>
    <property type="evidence" value="ECO:0007669"/>
    <property type="project" value="UniProtKB-KW"/>
</dbReference>
<dbReference type="GO" id="GO:0016780">
    <property type="term" value="F:phosphotransferase activity, for other substituted phosphate groups"/>
    <property type="evidence" value="ECO:0007669"/>
    <property type="project" value="InterPro"/>
</dbReference>
<dbReference type="PANTHER" id="PTHR22926">
    <property type="entry name" value="PHOSPHO-N-ACETYLMURAMOYL-PENTAPEPTIDE-TRANSFERASE"/>
    <property type="match status" value="1"/>
</dbReference>
<keyword evidence="2" id="KW-1003">Cell membrane</keyword>
<evidence type="ECO:0000256" key="1">
    <source>
        <dbReference type="ARBA" id="ARBA00004651"/>
    </source>
</evidence>
<feature type="transmembrane region" description="Helical" evidence="8">
    <location>
        <begin position="263"/>
        <end position="293"/>
    </location>
</feature>
<proteinExistence type="predicted"/>
<feature type="transmembrane region" description="Helical" evidence="8">
    <location>
        <begin position="117"/>
        <end position="134"/>
    </location>
</feature>
<feature type="transmembrane region" description="Helical" evidence="8">
    <location>
        <begin position="338"/>
        <end position="357"/>
    </location>
</feature>
<evidence type="ECO:0000256" key="5">
    <source>
        <dbReference type="ARBA" id="ARBA00022989"/>
    </source>
</evidence>
<reference evidence="9" key="1">
    <citation type="submission" date="2020-04" db="EMBL/GenBank/DDBJ databases">
        <title>Deep metagenomics examines the oral microbiome during advanced dental caries in children, revealing novel taxa and co-occurrences with host molecules.</title>
        <authorList>
            <person name="Baker J.L."/>
            <person name="Morton J.T."/>
            <person name="Dinis M."/>
            <person name="Alvarez R."/>
            <person name="Tran N.C."/>
            <person name="Knight R."/>
            <person name="Edlund A."/>
        </authorList>
    </citation>
    <scope>NUCLEOTIDE SEQUENCE</scope>
    <source>
        <strain evidence="9">JCVI_44_bin.5</strain>
    </source>
</reference>
<keyword evidence="7" id="KW-0479">Metal-binding</keyword>
<dbReference type="PANTHER" id="PTHR22926:SF3">
    <property type="entry name" value="UNDECAPRENYL-PHOSPHATE ALPHA-N-ACETYLGLUCOSAMINYL 1-PHOSPHATE TRANSFERASE"/>
    <property type="match status" value="1"/>
</dbReference>
<keyword evidence="6 8" id="KW-0472">Membrane</keyword>
<organism evidence="9 10">
    <name type="scientific">Prevotella aurantiaca</name>
    <dbReference type="NCBI Taxonomy" id="596085"/>
    <lineage>
        <taxon>Bacteria</taxon>
        <taxon>Pseudomonadati</taxon>
        <taxon>Bacteroidota</taxon>
        <taxon>Bacteroidia</taxon>
        <taxon>Bacteroidales</taxon>
        <taxon>Prevotellaceae</taxon>
        <taxon>Prevotella</taxon>
    </lineage>
</organism>
<feature type="transmembrane region" description="Helical" evidence="8">
    <location>
        <begin position="6"/>
        <end position="29"/>
    </location>
</feature>
<dbReference type="EMBL" id="JABZSJ010000031">
    <property type="protein sequence ID" value="MBF1384497.1"/>
    <property type="molecule type" value="Genomic_DNA"/>
</dbReference>
<feature type="transmembrane region" description="Helical" evidence="8">
    <location>
        <begin position="228"/>
        <end position="251"/>
    </location>
</feature>
<evidence type="ECO:0000256" key="6">
    <source>
        <dbReference type="ARBA" id="ARBA00023136"/>
    </source>
</evidence>
<keyword evidence="3 9" id="KW-0808">Transferase</keyword>
<feature type="transmembrane region" description="Helical" evidence="8">
    <location>
        <begin position="146"/>
        <end position="165"/>
    </location>
</feature>
<feature type="transmembrane region" description="Helical" evidence="8">
    <location>
        <begin position="50"/>
        <end position="73"/>
    </location>
</feature>
<dbReference type="GO" id="GO:0044038">
    <property type="term" value="P:cell wall macromolecule biosynthetic process"/>
    <property type="evidence" value="ECO:0007669"/>
    <property type="project" value="TreeGrafter"/>
</dbReference>
<name>A0A930HMF5_9BACT</name>
<accession>A0A930HMF5</accession>
<dbReference type="RefSeq" id="WP_273159783.1">
    <property type="nucleotide sequence ID" value="NZ_CALCFI010000051.1"/>
</dbReference>
<dbReference type="InterPro" id="IPR018480">
    <property type="entry name" value="PNAcMuramoyl-5peptid_Trfase_CS"/>
</dbReference>
<dbReference type="AlphaFoldDB" id="A0A930HMF5"/>
<protein>
    <submittedName>
        <fullName evidence="9">Undecaprenyl/decaprenyl-phosphate alpha-N-acetylglucosaminyl 1-phosphate transferase</fullName>
    </submittedName>
</protein>
<sequence length="372" mass="42280">MNIYVYIVISFIAFSLSIVCGFLFIPRILNFCKKRNLYDIPDSRKVHKRAIPRLGGVSFLPSMLAATIVALLVWSFAYNGQKIEISPWTIFFAVGLVVIYTTGLIDDIFGVKAKKKFIIQIFVSSLLPISWLYINNLYGFCGIYEIPFWVGAPLTVFILVFIMNAINLIDGIDGLSASLSFIALGGFFYSFFIEKMWIYCILTAGLMGVLVPFLYYNMFGKQEKNRKIFMGDSGSLTLGYILGVLLVKFCMDNPNVMAYRKGAIFLSITLLIIPIFDVCRVIIVRILHGYGIFHPDKNHIHHKFMRAGLTQHQALIAILVFAIVFISMNALLFNLLDFTLIIIIDIAIFTLFNMFVLDPAIRRNNKQPFQKD</sequence>
<evidence type="ECO:0000313" key="10">
    <source>
        <dbReference type="Proteomes" id="UP000771736"/>
    </source>
</evidence>
<dbReference type="Proteomes" id="UP000771736">
    <property type="component" value="Unassembled WGS sequence"/>
</dbReference>
<dbReference type="GO" id="GO:0071555">
    <property type="term" value="P:cell wall organization"/>
    <property type="evidence" value="ECO:0007669"/>
    <property type="project" value="TreeGrafter"/>
</dbReference>